<gene>
    <name evidence="2" type="ORF">SPSIL_038460</name>
</gene>
<evidence type="ECO:0000256" key="1">
    <source>
        <dbReference type="SAM" id="Phobius"/>
    </source>
</evidence>
<keyword evidence="3" id="KW-1185">Reference proteome</keyword>
<name>A0ABZ3IPL7_9FIRM</name>
<protein>
    <submittedName>
        <fullName evidence="2">Uncharacterized protein</fullName>
    </submittedName>
</protein>
<evidence type="ECO:0000313" key="2">
    <source>
        <dbReference type="EMBL" id="XFO67627.1"/>
    </source>
</evidence>
<feature type="transmembrane region" description="Helical" evidence="1">
    <location>
        <begin position="81"/>
        <end position="98"/>
    </location>
</feature>
<keyword evidence="1" id="KW-1133">Transmembrane helix</keyword>
<keyword evidence="1" id="KW-0812">Transmembrane</keyword>
<organism evidence="2 3">
    <name type="scientific">Sporomusa silvacetica DSM 10669</name>
    <dbReference type="NCBI Taxonomy" id="1123289"/>
    <lineage>
        <taxon>Bacteria</taxon>
        <taxon>Bacillati</taxon>
        <taxon>Bacillota</taxon>
        <taxon>Negativicutes</taxon>
        <taxon>Selenomonadales</taxon>
        <taxon>Sporomusaceae</taxon>
        <taxon>Sporomusa</taxon>
    </lineage>
</organism>
<dbReference type="Proteomes" id="UP000216752">
    <property type="component" value="Chromosome"/>
</dbReference>
<proteinExistence type="predicted"/>
<feature type="transmembrane region" description="Helical" evidence="1">
    <location>
        <begin position="58"/>
        <end position="75"/>
    </location>
</feature>
<reference evidence="2" key="1">
    <citation type="submission" date="2024-05" db="EMBL/GenBank/DDBJ databases">
        <title>Isolation and characterization of Sporomusa carbonis sp. nov., a carboxydotrophic hydrogenogen in the genus of Sporomusa isolated from a charcoal burning pile.</title>
        <authorList>
            <person name="Boeer T."/>
            <person name="Rosenbaum F."/>
            <person name="Eysell L."/>
            <person name="Mueller V."/>
            <person name="Daniel R."/>
            <person name="Poehlein A."/>
        </authorList>
    </citation>
    <scope>NUCLEOTIDE SEQUENCE [LARGE SCALE GENOMIC DNA]</scope>
    <source>
        <strain evidence="2">DSM 10669</strain>
    </source>
</reference>
<accession>A0ABZ3IPL7</accession>
<keyword evidence="1" id="KW-0472">Membrane</keyword>
<dbReference type="RefSeq" id="WP_094607244.1">
    <property type="nucleotide sequence ID" value="NZ_CP155573.1"/>
</dbReference>
<feature type="transmembrane region" description="Helical" evidence="1">
    <location>
        <begin position="6"/>
        <end position="25"/>
    </location>
</feature>
<evidence type="ECO:0000313" key="3">
    <source>
        <dbReference type="Proteomes" id="UP000216752"/>
    </source>
</evidence>
<sequence>MLALIGVLSILGIYAFGCYVVYRVIRKFDQEVFYMETLIPIYNVYLLAKQVMVAPGKFITINLVVLFLGSIGAGVYHSSPAVSLANFILYSLTAYLWGKIAKGLGKNFWLHAVLAFFNLPLL</sequence>
<dbReference type="EMBL" id="CP155573">
    <property type="protein sequence ID" value="XFO67627.1"/>
    <property type="molecule type" value="Genomic_DNA"/>
</dbReference>